<accession>A0A2S5A3T3</accession>
<evidence type="ECO:0000256" key="5">
    <source>
        <dbReference type="SAM" id="MobiDB-lite"/>
    </source>
</evidence>
<evidence type="ECO:0000256" key="6">
    <source>
        <dbReference type="SAM" id="SignalP"/>
    </source>
</evidence>
<dbReference type="OrthoDB" id="273314at2"/>
<reference evidence="7 8" key="1">
    <citation type="submission" date="2018-01" db="EMBL/GenBank/DDBJ databases">
        <authorList>
            <person name="Gaut B.S."/>
            <person name="Morton B.R."/>
            <person name="Clegg M.T."/>
            <person name="Duvall M.R."/>
        </authorList>
    </citation>
    <scope>NUCLEOTIDE SEQUENCE [LARGE SCALE GENOMIC DNA]</scope>
    <source>
        <strain evidence="7 8">HR-AY</strain>
    </source>
</reference>
<dbReference type="GO" id="GO:0005975">
    <property type="term" value="P:carbohydrate metabolic process"/>
    <property type="evidence" value="ECO:0007669"/>
    <property type="project" value="InterPro"/>
</dbReference>
<dbReference type="PANTHER" id="PTHR22925">
    <property type="entry name" value="GLYCOSYL HYDROLASE 43 FAMILY MEMBER"/>
    <property type="match status" value="1"/>
</dbReference>
<dbReference type="SUPFAM" id="SSF75005">
    <property type="entry name" value="Arabinanase/levansucrase/invertase"/>
    <property type="match status" value="1"/>
</dbReference>
<dbReference type="InterPro" id="IPR023296">
    <property type="entry name" value="Glyco_hydro_beta-prop_sf"/>
</dbReference>
<comment type="caution">
    <text evidence="7">The sequence shown here is derived from an EMBL/GenBank/DDBJ whole genome shotgun (WGS) entry which is preliminary data.</text>
</comment>
<proteinExistence type="inferred from homology"/>
<name>A0A2S5A3T3_9FLAO</name>
<evidence type="ECO:0000256" key="1">
    <source>
        <dbReference type="ARBA" id="ARBA00009865"/>
    </source>
</evidence>
<feature type="signal peptide" evidence="6">
    <location>
        <begin position="1"/>
        <end position="30"/>
    </location>
</feature>
<comment type="similarity">
    <text evidence="1 4">Belongs to the glycosyl hydrolase 43 family.</text>
</comment>
<keyword evidence="6" id="KW-0732">Signal</keyword>
<gene>
    <name evidence="7" type="ORF">C3L50_14550</name>
</gene>
<feature type="compositionally biased region" description="Basic and acidic residues" evidence="5">
    <location>
        <begin position="363"/>
        <end position="377"/>
    </location>
</feature>
<evidence type="ECO:0000313" key="8">
    <source>
        <dbReference type="Proteomes" id="UP000237310"/>
    </source>
</evidence>
<dbReference type="InterPro" id="IPR006710">
    <property type="entry name" value="Glyco_hydro_43"/>
</dbReference>
<protein>
    <submittedName>
        <fullName evidence="7">Glycosyl hydrolase family 43</fullName>
    </submittedName>
</protein>
<evidence type="ECO:0000256" key="2">
    <source>
        <dbReference type="ARBA" id="ARBA00022801"/>
    </source>
</evidence>
<keyword evidence="3 4" id="KW-0326">Glycosidase</keyword>
<dbReference type="EMBL" id="PQVG01000009">
    <property type="protein sequence ID" value="POY37240.1"/>
    <property type="molecule type" value="Genomic_DNA"/>
</dbReference>
<dbReference type="Gene3D" id="2.115.10.20">
    <property type="entry name" value="Glycosyl hydrolase domain, family 43"/>
    <property type="match status" value="1"/>
</dbReference>
<dbReference type="PANTHER" id="PTHR22925:SF3">
    <property type="entry name" value="GLYCOSYL HYDROLASE FAMILY PROTEIN 43"/>
    <property type="match status" value="1"/>
</dbReference>
<organism evidence="7 8">
    <name type="scientific">Flavobacterium alvei</name>
    <dbReference type="NCBI Taxonomy" id="2080416"/>
    <lineage>
        <taxon>Bacteria</taxon>
        <taxon>Pseudomonadati</taxon>
        <taxon>Bacteroidota</taxon>
        <taxon>Flavobacteriia</taxon>
        <taxon>Flavobacteriales</taxon>
        <taxon>Flavobacteriaceae</taxon>
        <taxon>Flavobacterium</taxon>
    </lineage>
</organism>
<dbReference type="Pfam" id="PF04616">
    <property type="entry name" value="Glyco_hydro_43"/>
    <property type="match status" value="1"/>
</dbReference>
<keyword evidence="8" id="KW-1185">Reference proteome</keyword>
<evidence type="ECO:0000256" key="4">
    <source>
        <dbReference type="RuleBase" id="RU361187"/>
    </source>
</evidence>
<feature type="chain" id="PRO_5015589793" evidence="6">
    <location>
        <begin position="31"/>
        <end position="478"/>
    </location>
</feature>
<dbReference type="RefSeq" id="WP_103806913.1">
    <property type="nucleotide sequence ID" value="NZ_PQVG01000009.1"/>
</dbReference>
<dbReference type="Gene3D" id="2.60.120.260">
    <property type="entry name" value="Galactose-binding domain-like"/>
    <property type="match status" value="1"/>
</dbReference>
<evidence type="ECO:0000313" key="7">
    <source>
        <dbReference type="EMBL" id="POY37240.1"/>
    </source>
</evidence>
<dbReference type="CDD" id="cd18821">
    <property type="entry name" value="GH43_Pc3Gal43A-like"/>
    <property type="match status" value="1"/>
</dbReference>
<feature type="region of interest" description="Disordered" evidence="5">
    <location>
        <begin position="357"/>
        <end position="377"/>
    </location>
</feature>
<dbReference type="Proteomes" id="UP000237310">
    <property type="component" value="Unassembled WGS sequence"/>
</dbReference>
<keyword evidence="2 4" id="KW-0378">Hydrolase</keyword>
<dbReference type="AlphaFoldDB" id="A0A2S5A3T3"/>
<dbReference type="GO" id="GO:0004553">
    <property type="term" value="F:hydrolase activity, hydrolyzing O-glycosyl compounds"/>
    <property type="evidence" value="ECO:0007669"/>
    <property type="project" value="InterPro"/>
</dbReference>
<evidence type="ECO:0000256" key="3">
    <source>
        <dbReference type="ARBA" id="ARBA00023295"/>
    </source>
</evidence>
<sequence>MLQKNNSIFNPFIKKIACLVFLINTSMALAQLPGKMDAICSGTPWLDQNGKIVSAHAANIIKDNGKFYLFGEAHTDDSNAFAGFNCYSSKDLYNWKFESIALPIQKSGKLGPNSVGERVKVMKCSKTKEYVMFMHADSITYKNQFVGYATSKKITGPYQFKGALLFNGKPIKKWDMGTFQDTDGSGYILIHGGEIYKLSDDYQSVVEQLNPNMTSGFESPTMLKKEGIYFLIGSHLTSWERNDNYYYTSNSIKGPWISRGLIAPEGSLTWNSQSTFVLPIQGTKDTTFMFMGDRWSFPKQASSATYVWQPLIVSGTSLSMPTYQEAWQINIGTGIATEIKTADKIIENTDIQIQYTGNWQHSNNEKPGSESKSDEKDASFSIQFSGQQIALYSYVGAENGYAKMVLSDKKGKIITTSLIDMYSKSPLSTPVFRSPILKKDDYKLTIYVTGERSNWSDKRKSNYGSTGNFVSLDKIIIN</sequence>